<dbReference type="PANTHER" id="PTHR13080:SF16">
    <property type="entry name" value="ATP SYNTHASE SUBUNIT F, MITOCHONDRIAL"/>
    <property type="match status" value="1"/>
</dbReference>
<keyword evidence="5" id="KW-0597">Phosphoprotein</keyword>
<evidence type="ECO:0000256" key="17">
    <source>
        <dbReference type="ARBA" id="ARBA00064647"/>
    </source>
</evidence>
<evidence type="ECO:0000256" key="5">
    <source>
        <dbReference type="ARBA" id="ARBA00022553"/>
    </source>
</evidence>
<evidence type="ECO:0000256" key="7">
    <source>
        <dbReference type="ARBA" id="ARBA00022781"/>
    </source>
</evidence>
<keyword evidence="13" id="KW-0472">Membrane</keyword>
<evidence type="ECO:0000313" key="21">
    <source>
        <dbReference type="Proteomes" id="UP000429181"/>
    </source>
</evidence>
<dbReference type="Ensembl" id="ENSBIXT00000005196.1">
    <property type="protein sequence ID" value="ENSBIXP00000030057.1"/>
    <property type="gene ID" value="ENSBIXG00000011870.1"/>
</dbReference>
<accession>A0A4W2DZW1</accession>
<proteinExistence type="inferred from homology"/>
<protein>
    <recommendedName>
        <fullName evidence="18">ATP synthase F(0) complex subunit f, mitochondrial</fullName>
    </recommendedName>
    <alternativeName>
        <fullName evidence="15">ATP synthase membrane subunit f</fullName>
    </alternativeName>
</protein>
<reference evidence="20 21" key="1">
    <citation type="submission" date="2018-11" db="EMBL/GenBank/DDBJ databases">
        <title>Haplotype-resolved cattle genomes.</title>
        <authorList>
            <person name="Low W.Y."/>
            <person name="Tearle R."/>
            <person name="Bickhart D.M."/>
            <person name="Rosen B.D."/>
            <person name="Koren S."/>
            <person name="Rhie A."/>
            <person name="Hiendleder S."/>
            <person name="Phillippy A.M."/>
            <person name="Smith T.P.L."/>
            <person name="Williams J.L."/>
        </authorList>
    </citation>
    <scope>NUCLEOTIDE SEQUENCE [LARGE SCALE GENOMIC DNA]</scope>
</reference>
<evidence type="ECO:0000313" key="20">
    <source>
        <dbReference type="Proteomes" id="UP000314981"/>
    </source>
</evidence>
<evidence type="ECO:0000256" key="14">
    <source>
        <dbReference type="ARBA" id="ARBA00023310"/>
    </source>
</evidence>
<evidence type="ECO:0000256" key="12">
    <source>
        <dbReference type="ARBA" id="ARBA00023128"/>
    </source>
</evidence>
<dbReference type="GO" id="GO:0005743">
    <property type="term" value="C:mitochondrial inner membrane"/>
    <property type="evidence" value="ECO:0007669"/>
    <property type="project" value="UniProtKB-SubCell"/>
</dbReference>
<evidence type="ECO:0000256" key="1">
    <source>
        <dbReference type="ARBA" id="ARBA00004434"/>
    </source>
</evidence>
<name>A0A4W2DZW1_BOBOX</name>
<evidence type="ECO:0000256" key="8">
    <source>
        <dbReference type="ARBA" id="ARBA00022792"/>
    </source>
</evidence>
<comment type="subcellular location">
    <subcellularLocation>
        <location evidence="1">Mitochondrion inner membrane</location>
        <topology evidence="1">Single-pass membrane protein</topology>
    </subcellularLocation>
</comment>
<dbReference type="OMA" id="AGAFQEY"/>
<evidence type="ECO:0000256" key="2">
    <source>
        <dbReference type="ARBA" id="ARBA00005895"/>
    </source>
</evidence>
<sequence length="72" mass="8435">MDSQTGELLSWILTQDFAPKGTAGAFQEYDNKYVNVKKGSLARLSTLLAAYKLFNYCHSYKEFKHKWPRKYH</sequence>
<keyword evidence="6" id="KW-0812">Transmembrane</keyword>
<organism evidence="19 20">
    <name type="scientific">Bos indicus x Bos taurus</name>
    <name type="common">Hybrid cattle</name>
    <dbReference type="NCBI Taxonomy" id="30522"/>
    <lineage>
        <taxon>Eukaryota</taxon>
        <taxon>Metazoa</taxon>
        <taxon>Chordata</taxon>
        <taxon>Craniata</taxon>
        <taxon>Vertebrata</taxon>
        <taxon>Euteleostomi</taxon>
        <taxon>Mammalia</taxon>
        <taxon>Eutheria</taxon>
        <taxon>Laurasiatheria</taxon>
        <taxon>Artiodactyla</taxon>
        <taxon>Ruminantia</taxon>
        <taxon>Pecora</taxon>
        <taxon>Bovidae</taxon>
        <taxon>Bovinae</taxon>
        <taxon>Bos</taxon>
    </lineage>
</organism>
<reference evidence="19" key="2">
    <citation type="submission" date="2025-05" db="UniProtKB">
        <authorList>
            <consortium name="Ensembl"/>
        </authorList>
    </citation>
    <scope>IDENTIFICATION</scope>
</reference>
<evidence type="ECO:0000256" key="9">
    <source>
        <dbReference type="ARBA" id="ARBA00022989"/>
    </source>
</evidence>
<evidence type="ECO:0000256" key="11">
    <source>
        <dbReference type="ARBA" id="ARBA00023065"/>
    </source>
</evidence>
<comment type="similarity">
    <text evidence="2">Belongs to the ATPase F chain family.</text>
</comment>
<keyword evidence="14" id="KW-0066">ATP synthesis</keyword>
<dbReference type="Ensembl" id="ENSBIXT00005004778.1">
    <property type="protein sequence ID" value="ENSBIXP00005031425.1"/>
    <property type="gene ID" value="ENSBIXG00005001162.1"/>
</dbReference>
<keyword evidence="9" id="KW-1133">Transmembrane helix</keyword>
<dbReference type="InterPro" id="IPR019344">
    <property type="entry name" value="F1F0-ATPsyn_F_prd"/>
</dbReference>
<evidence type="ECO:0000256" key="15">
    <source>
        <dbReference type="ARBA" id="ARBA00032201"/>
    </source>
</evidence>
<comment type="function">
    <text evidence="16">Subunit f, of the mitochondrial membrane ATP synthase complex (F(1)F(0) ATP synthase or Complex V) that produces ATP from ADP in the presence of a proton gradient across the membrane which is generated by electron transport complexes of the respiratory chain. ATP synthase complex consist of a soluble F(1) head domain - the catalytic core - and a membrane F(1) domain - the membrane proton channel. These two domains are linked by a central stalk rotating inside the F(1) region and a stationary peripheral stalk. During catalysis, ATP synthesis in the catalytic domain of F(1) is coupled via a rotary mechanism of the central stalk subunits to proton translocation. In vivo, can only synthesize ATP although its ATP hydrolase activity can be activated artificially in vitro. Part of the complex F(0) domain.</text>
</comment>
<dbReference type="Proteomes" id="UP000314981">
    <property type="component" value="Chromosome 23"/>
</dbReference>
<evidence type="ECO:0000256" key="18">
    <source>
        <dbReference type="ARBA" id="ARBA00070733"/>
    </source>
</evidence>
<keyword evidence="11" id="KW-0406">Ion transport</keyword>
<dbReference type="GO" id="GO:0046933">
    <property type="term" value="F:proton-transporting ATP synthase activity, rotational mechanism"/>
    <property type="evidence" value="ECO:0007669"/>
    <property type="project" value="TreeGrafter"/>
</dbReference>
<dbReference type="AlphaFoldDB" id="A0A4W2DZW1"/>
<evidence type="ECO:0000256" key="4">
    <source>
        <dbReference type="ARBA" id="ARBA00022547"/>
    </source>
</evidence>
<dbReference type="GeneTree" id="ENSGT00510000046986"/>
<dbReference type="GO" id="GO:0045259">
    <property type="term" value="C:proton-transporting ATP synthase complex"/>
    <property type="evidence" value="ECO:0007669"/>
    <property type="project" value="UniProtKB-KW"/>
</dbReference>
<keyword evidence="8" id="KW-0999">Mitochondrion inner membrane</keyword>
<evidence type="ECO:0000256" key="6">
    <source>
        <dbReference type="ARBA" id="ARBA00022692"/>
    </source>
</evidence>
<evidence type="ECO:0000256" key="3">
    <source>
        <dbReference type="ARBA" id="ARBA00022448"/>
    </source>
</evidence>
<keyword evidence="7" id="KW-0375">Hydrogen ion transport</keyword>
<dbReference type="GO" id="GO:0042776">
    <property type="term" value="P:proton motive force-driven mitochondrial ATP synthesis"/>
    <property type="evidence" value="ECO:0007669"/>
    <property type="project" value="TreeGrafter"/>
</dbReference>
<evidence type="ECO:0000313" key="19">
    <source>
        <dbReference type="Ensembl" id="ENSBIXP00000030057.1"/>
    </source>
</evidence>
<comment type="subunit">
    <text evidence="17">Component of the ATP synthase complex composed at least of ATP5F1A/subunit alpha, ATP5F1B/subunit beta, ATP5MC1/subunit c (homooctomer), MT-ATP6/subunit a, MT-ATP8/subunit 8, ATP5ME/subunit e, ATP5MF/subunit f, ATP5MG/subunit g, ATP5MK/subunit k, ATP5MJ/subunit j, ATP5F1C/subunit gamma, ATP5F1D/subunit delta, ATP5F1E/subunit epsilon, ATP5PF/subunit F6, ATP5PB/subunit b, ATP5PD/subunit d, ATP5PO/subunit OSCP. ATP synthase complex consists of a soluble F(1) head domain (subunits alpha(3) and beta(3)) - the catalytic core - and a membrane F(0) domain - the membrane proton channel (subunits c, a, 8, e, f, g, k and j). These two domains are linked by a central stalk (subunits gamma, delta, and epsilon) rotating inside the F1 region and a stationary peripheral stalk (subunits F6, b, d, and OSCP).</text>
</comment>
<keyword evidence="10" id="KW-0007">Acetylation</keyword>
<dbReference type="Proteomes" id="UP000429181">
    <property type="component" value="Chromosome 23"/>
</dbReference>
<keyword evidence="3" id="KW-0813">Transport</keyword>
<dbReference type="STRING" id="30522.A0A4W2DZW1"/>
<evidence type="ECO:0000256" key="10">
    <source>
        <dbReference type="ARBA" id="ARBA00022990"/>
    </source>
</evidence>
<evidence type="ECO:0000256" key="16">
    <source>
        <dbReference type="ARBA" id="ARBA00054012"/>
    </source>
</evidence>
<keyword evidence="12" id="KW-0496">Mitochondrion</keyword>
<evidence type="ECO:0000256" key="13">
    <source>
        <dbReference type="ARBA" id="ARBA00023136"/>
    </source>
</evidence>
<keyword evidence="20" id="KW-1185">Reference proteome</keyword>
<keyword evidence="4" id="KW-0138">CF(0)</keyword>
<dbReference type="PANTHER" id="PTHR13080">
    <property type="entry name" value="ATP SYNTHASE F CHAIN, MITOCHONDRIAL-RELATED"/>
    <property type="match status" value="1"/>
</dbReference>